<evidence type="ECO:0000256" key="7">
    <source>
        <dbReference type="ARBA" id="ARBA00023002"/>
    </source>
</evidence>
<proteinExistence type="inferred from homology"/>
<evidence type="ECO:0000259" key="11">
    <source>
        <dbReference type="Pfam" id="PF01568"/>
    </source>
</evidence>
<evidence type="ECO:0000256" key="2">
    <source>
        <dbReference type="ARBA" id="ARBA00001966"/>
    </source>
</evidence>
<keyword evidence="9" id="KW-0411">Iron-sulfur</keyword>
<organism evidence="12 13">
    <name type="scientific">Rhizobium mesoamericanum STM3625</name>
    <dbReference type="NCBI Taxonomy" id="1211777"/>
    <lineage>
        <taxon>Bacteria</taxon>
        <taxon>Pseudomonadati</taxon>
        <taxon>Pseudomonadota</taxon>
        <taxon>Alphaproteobacteria</taxon>
        <taxon>Hyphomicrobiales</taxon>
        <taxon>Rhizobiaceae</taxon>
        <taxon>Rhizobium/Agrobacterium group</taxon>
        <taxon>Rhizobium</taxon>
    </lineage>
</organism>
<comment type="cofactor">
    <cofactor evidence="1">
        <name>Mo-bis(molybdopterin guanine dinucleotide)</name>
        <dbReference type="ChEBI" id="CHEBI:60539"/>
    </cofactor>
</comment>
<dbReference type="PANTHER" id="PTHR43105:SF4">
    <property type="entry name" value="PROTEIN YDEP"/>
    <property type="match status" value="1"/>
</dbReference>
<sequence>MKDGKPEGIRDYGAPAGGWGALKAVARTLKEQQVVFRGATALLKANQPDGFDCPGCAWPDPNHTSAFEFCENGAKAITWESTSKRATPEFFAEHSVSELWKWDDHSLEDAGRLTMPLIYDRPSDRFISLSWNAAFDIIGQTLRDLPDPNMVEFYTSGRASNEAAFLYQLFVRAYGTNNFPDCSNMCHEATSVGLPKSIGVGKGTVELRDFDDCDLIISIGHNPGTNHPRMMTTLHEASKRGAPIMVFNPLRERALERFAAPQDPVEMATLSSTSIASSYYQLKAGGDIALLKGMMKLIFERDDADLAAGGTGVLDREFIVAHTVGLEDLQNDVKGTSWEDIYRKSGLGHDAFESAVTTYLSAERVIACYGMGVTQHLTGTEVVQQLANLLMLRGNIGKTGAGICPLRGHSNVQGDRTVGITEIPNSALLDGIERAFGFRPPSEKGHNAVEAIEAMLAGKSRALVCLGGNLAVAMPDPDVTFAAVRKLDLAVHLATKPNRSHLLIAKTTILLPVLGRTDQDVQLSGSQSVTVEDSMSMVHASKGFLKPPSDHLKSEPAIIAGIAKATLGTLHDIAWDDLVANYDRIRDRIEIVFPDFREFNTRVRKPGGFRLDIPASRREWRTANGKANFLTARGLDEDQRMSFPEALVLTTIRSHGQYNTTIYNLDDRYRGVFGRRDVVFMCKHDMEARGITEGDRVDITSINLRPQAAPRKASGFIAIEYNIPQGTVAGYYPELNRVIALADYDPHSGTPAYKGAPVTISKALSSHP</sequence>
<dbReference type="Proteomes" id="UP000009319">
    <property type="component" value="Unassembled WGS sequence"/>
</dbReference>
<evidence type="ECO:0000256" key="5">
    <source>
        <dbReference type="ARBA" id="ARBA00022505"/>
    </source>
</evidence>
<keyword evidence="4" id="KW-0004">4Fe-4S</keyword>
<dbReference type="GO" id="GO:1990204">
    <property type="term" value="C:oxidoreductase complex"/>
    <property type="evidence" value="ECO:0007669"/>
    <property type="project" value="UniProtKB-ARBA"/>
</dbReference>
<dbReference type="Gene3D" id="2.40.40.20">
    <property type="match status" value="1"/>
</dbReference>
<dbReference type="EMBL" id="CANI01000040">
    <property type="protein sequence ID" value="CCM78914.1"/>
    <property type="molecule type" value="Genomic_DNA"/>
</dbReference>
<keyword evidence="13" id="KW-1185">Reference proteome</keyword>
<keyword evidence="7" id="KW-0560">Oxidoreductase</keyword>
<dbReference type="InterPro" id="IPR050123">
    <property type="entry name" value="Prok_molybdopt-oxidoreductase"/>
</dbReference>
<dbReference type="PANTHER" id="PTHR43105">
    <property type="entry name" value="RESPIRATORY NITRATE REDUCTASE"/>
    <property type="match status" value="1"/>
</dbReference>
<evidence type="ECO:0000313" key="13">
    <source>
        <dbReference type="Proteomes" id="UP000009319"/>
    </source>
</evidence>
<evidence type="ECO:0000256" key="9">
    <source>
        <dbReference type="ARBA" id="ARBA00023014"/>
    </source>
</evidence>
<dbReference type="SUPFAM" id="SSF53706">
    <property type="entry name" value="Formate dehydrogenase/DMSO reductase, domains 1-3"/>
    <property type="match status" value="1"/>
</dbReference>
<reference evidence="12 13" key="1">
    <citation type="journal article" date="2013" name="Genome Announc.">
        <title>Draft Genome Sequence of Rhizobium mesoamericanum STM3625, a Nitrogen-Fixing Symbiont of Mimosa pudica Isolated in French Guiana (South America).</title>
        <authorList>
            <person name="Moulin L."/>
            <person name="Mornico D."/>
            <person name="Melkonian R."/>
            <person name="Klonowska A."/>
        </authorList>
    </citation>
    <scope>NUCLEOTIDE SEQUENCE [LARGE SCALE GENOMIC DNA]</scope>
    <source>
        <strain evidence="12 13">STM3625</strain>
    </source>
</reference>
<feature type="domain" description="Molybdopterin dinucleotide-binding" evidence="11">
    <location>
        <begin position="647"/>
        <end position="756"/>
    </location>
</feature>
<dbReference type="InterPro" id="IPR006656">
    <property type="entry name" value="Mopterin_OxRdtase"/>
</dbReference>
<dbReference type="Gene3D" id="3.40.50.740">
    <property type="match status" value="1"/>
</dbReference>
<gene>
    <name evidence="12" type="primary">ydeP</name>
    <name evidence="12" type="ORF">BN77_p11610</name>
</gene>
<dbReference type="Pfam" id="PF00384">
    <property type="entry name" value="Molybdopterin"/>
    <property type="match status" value="1"/>
</dbReference>
<dbReference type="InterPro" id="IPR037951">
    <property type="entry name" value="MopB_CT_YdeP"/>
</dbReference>
<comment type="cofactor">
    <cofactor evidence="2">
        <name>[4Fe-4S] cluster</name>
        <dbReference type="ChEBI" id="CHEBI:49883"/>
    </cofactor>
</comment>
<dbReference type="CDD" id="cd02787">
    <property type="entry name" value="MopB_CT_ydeP"/>
    <property type="match status" value="1"/>
</dbReference>
<dbReference type="InterPro" id="IPR009010">
    <property type="entry name" value="Asp_de-COase-like_dom_sf"/>
</dbReference>
<dbReference type="Pfam" id="PF01568">
    <property type="entry name" value="Molydop_binding"/>
    <property type="match status" value="1"/>
</dbReference>
<evidence type="ECO:0000256" key="3">
    <source>
        <dbReference type="ARBA" id="ARBA00010312"/>
    </source>
</evidence>
<dbReference type="GO" id="GO:0045333">
    <property type="term" value="P:cellular respiration"/>
    <property type="evidence" value="ECO:0007669"/>
    <property type="project" value="UniProtKB-ARBA"/>
</dbReference>
<dbReference type="GO" id="GO:0051539">
    <property type="term" value="F:4 iron, 4 sulfur cluster binding"/>
    <property type="evidence" value="ECO:0007669"/>
    <property type="project" value="UniProtKB-KW"/>
</dbReference>
<dbReference type="Gene3D" id="3.40.228.10">
    <property type="entry name" value="Dimethylsulfoxide Reductase, domain 2"/>
    <property type="match status" value="1"/>
</dbReference>
<dbReference type="CDD" id="cd02767">
    <property type="entry name" value="MopB_ydeP"/>
    <property type="match status" value="1"/>
</dbReference>
<dbReference type="PIRSF" id="PIRSF000144">
    <property type="entry name" value="CbbBc"/>
    <property type="match status" value="1"/>
</dbReference>
<dbReference type="eggNOG" id="COG0243">
    <property type="taxonomic scope" value="Bacteria"/>
</dbReference>
<dbReference type="HOGENOM" id="CLU_000422_16_1_5"/>
<protein>
    <submittedName>
        <fullName evidence="12">Putative oxidoreductase molybdoenzyme</fullName>
    </submittedName>
</protein>
<dbReference type="GO" id="GO:0016020">
    <property type="term" value="C:membrane"/>
    <property type="evidence" value="ECO:0007669"/>
    <property type="project" value="TreeGrafter"/>
</dbReference>
<evidence type="ECO:0000256" key="8">
    <source>
        <dbReference type="ARBA" id="ARBA00023004"/>
    </source>
</evidence>
<comment type="similarity">
    <text evidence="3">Belongs to the prokaryotic molybdopterin-containing oxidoreductase family.</text>
</comment>
<dbReference type="RefSeq" id="WP_007538302.1">
    <property type="nucleotide sequence ID" value="NZ_HF536773.1"/>
</dbReference>
<dbReference type="GO" id="GO:0030151">
    <property type="term" value="F:molybdenum ion binding"/>
    <property type="evidence" value="ECO:0007669"/>
    <property type="project" value="InterPro"/>
</dbReference>
<evidence type="ECO:0000259" key="10">
    <source>
        <dbReference type="Pfam" id="PF00384"/>
    </source>
</evidence>
<evidence type="ECO:0000256" key="6">
    <source>
        <dbReference type="ARBA" id="ARBA00022723"/>
    </source>
</evidence>
<dbReference type="AlphaFoldDB" id="K0Q5W2"/>
<dbReference type="InterPro" id="IPR041953">
    <property type="entry name" value="YdeP_MopB"/>
</dbReference>
<name>K0Q5W2_9HYPH</name>
<dbReference type="SUPFAM" id="SSF50692">
    <property type="entry name" value="ADC-like"/>
    <property type="match status" value="1"/>
</dbReference>
<accession>K0Q5W2</accession>
<evidence type="ECO:0000313" key="12">
    <source>
        <dbReference type="EMBL" id="CCM78914.1"/>
    </source>
</evidence>
<evidence type="ECO:0000256" key="1">
    <source>
        <dbReference type="ARBA" id="ARBA00001942"/>
    </source>
</evidence>
<dbReference type="STRING" id="1211777.BN77_p11610"/>
<keyword evidence="8" id="KW-0408">Iron</keyword>
<keyword evidence="5" id="KW-0500">Molybdenum</keyword>
<feature type="domain" description="Molybdopterin oxidoreductase" evidence="10">
    <location>
        <begin position="112"/>
        <end position="491"/>
    </location>
</feature>
<comment type="caution">
    <text evidence="12">The sequence shown here is derived from an EMBL/GenBank/DDBJ whole genome shotgun (WGS) entry which is preliminary data.</text>
</comment>
<dbReference type="InterPro" id="IPR006657">
    <property type="entry name" value="MoPterin_dinucl-bd_dom"/>
</dbReference>
<keyword evidence="6" id="KW-0479">Metal-binding</keyword>
<dbReference type="NCBIfam" id="TIGR01701">
    <property type="entry name" value="Fdhalpha-like"/>
    <property type="match status" value="1"/>
</dbReference>
<dbReference type="GO" id="GO:0043546">
    <property type="term" value="F:molybdopterin cofactor binding"/>
    <property type="evidence" value="ECO:0007669"/>
    <property type="project" value="InterPro"/>
</dbReference>
<evidence type="ECO:0000256" key="4">
    <source>
        <dbReference type="ARBA" id="ARBA00022485"/>
    </source>
</evidence>
<dbReference type="GO" id="GO:0008863">
    <property type="term" value="F:formate dehydrogenase (NAD+) activity"/>
    <property type="evidence" value="ECO:0007669"/>
    <property type="project" value="InterPro"/>
</dbReference>
<dbReference type="InterPro" id="IPR010046">
    <property type="entry name" value="Mopterin_OxRdtse_a_bac"/>
</dbReference>